<sequence length="291" mass="32606">MDNNKRIRRKVRNAYVISTVSIALVLFLLGSVGYLILGAMGATQRLEESMTVYVMLRDDVTPEASEALSKKLSANEAVREVHFIGKDAAAEEFKEYLGDDFVEFLEQNPLPDSYELRLNAGASDKETISALEKEVSQWEGVAEVVYQRGVLEQIGQNINKFNMILLLFGGTLLIIALILLNNTIRVTIFSKRYIINTMKLVGATKWFIMRPFLSRSILQGIYAGLIAWAMLIVMMMGLHEGLPEIKFVSDDNYLALIFAGTMAGGVLISLLFTAFAVRKFLRMSSSKIHIY</sequence>
<keyword evidence="4 10" id="KW-1003">Cell membrane</keyword>
<evidence type="ECO:0000313" key="14">
    <source>
        <dbReference type="EMBL" id="EHB92283.1"/>
    </source>
</evidence>
<comment type="caution">
    <text evidence="14">The sequence shown here is derived from an EMBL/GenBank/DDBJ whole genome shotgun (WGS) entry which is preliminary data.</text>
</comment>
<feature type="domain" description="FtsX extracellular" evidence="13">
    <location>
        <begin position="51"/>
        <end position="144"/>
    </location>
</feature>
<name>G5H888_9BACT</name>
<dbReference type="InterPro" id="IPR040690">
    <property type="entry name" value="FtsX_ECD"/>
</dbReference>
<evidence type="ECO:0000256" key="7">
    <source>
        <dbReference type="ARBA" id="ARBA00022989"/>
    </source>
</evidence>
<evidence type="ECO:0000256" key="6">
    <source>
        <dbReference type="ARBA" id="ARBA00022692"/>
    </source>
</evidence>
<evidence type="ECO:0000259" key="12">
    <source>
        <dbReference type="Pfam" id="PF02687"/>
    </source>
</evidence>
<dbReference type="eggNOG" id="COG2177">
    <property type="taxonomic scope" value="Bacteria"/>
</dbReference>
<dbReference type="STRING" id="742725.HMPREF9450_01148"/>
<keyword evidence="8 10" id="KW-0472">Membrane</keyword>
<accession>G5H888</accession>
<evidence type="ECO:0000256" key="8">
    <source>
        <dbReference type="ARBA" id="ARBA00023136"/>
    </source>
</evidence>
<dbReference type="AlphaFoldDB" id="G5H888"/>
<comment type="similarity">
    <text evidence="2 10">Belongs to the ABC-4 integral membrane protein family. FtsX subfamily.</text>
</comment>
<dbReference type="Pfam" id="PF02687">
    <property type="entry name" value="FtsX"/>
    <property type="match status" value="1"/>
</dbReference>
<dbReference type="HOGENOM" id="CLU_073546_3_0_10"/>
<keyword evidence="7 11" id="KW-1133">Transmembrane helix</keyword>
<dbReference type="PATRIC" id="fig|742725.3.peg.1214"/>
<dbReference type="Proteomes" id="UP000006008">
    <property type="component" value="Unassembled WGS sequence"/>
</dbReference>
<dbReference type="InterPro" id="IPR003838">
    <property type="entry name" value="ABC3_permease_C"/>
</dbReference>
<evidence type="ECO:0000256" key="1">
    <source>
        <dbReference type="ARBA" id="ARBA00004651"/>
    </source>
</evidence>
<keyword evidence="9 10" id="KW-0131">Cell cycle</keyword>
<feature type="transmembrane region" description="Helical" evidence="11">
    <location>
        <begin position="217"/>
        <end position="238"/>
    </location>
</feature>
<evidence type="ECO:0000313" key="15">
    <source>
        <dbReference type="Proteomes" id="UP000006008"/>
    </source>
</evidence>
<evidence type="ECO:0000256" key="4">
    <source>
        <dbReference type="ARBA" id="ARBA00022475"/>
    </source>
</evidence>
<feature type="transmembrane region" description="Helical" evidence="11">
    <location>
        <begin position="253"/>
        <end position="277"/>
    </location>
</feature>
<feature type="transmembrane region" description="Helical" evidence="11">
    <location>
        <begin position="163"/>
        <end position="184"/>
    </location>
</feature>
<dbReference type="GeneID" id="92815824"/>
<feature type="transmembrane region" description="Helical" evidence="11">
    <location>
        <begin position="14"/>
        <end position="37"/>
    </location>
</feature>
<evidence type="ECO:0000256" key="5">
    <source>
        <dbReference type="ARBA" id="ARBA00022618"/>
    </source>
</evidence>
<reference evidence="14 15" key="1">
    <citation type="submission" date="2011-08" db="EMBL/GenBank/DDBJ databases">
        <title>The Genome Sequence of Alistipes indistinctus YIT 12060.</title>
        <authorList>
            <consortium name="The Broad Institute Genome Sequencing Platform"/>
            <person name="Earl A."/>
            <person name="Ward D."/>
            <person name="Feldgarden M."/>
            <person name="Gevers D."/>
            <person name="Morotomi M."/>
            <person name="Young S.K."/>
            <person name="Zeng Q."/>
            <person name="Gargeya S."/>
            <person name="Fitzgerald M."/>
            <person name="Haas B."/>
            <person name="Abouelleil A."/>
            <person name="Alvarado L."/>
            <person name="Arachchi H.M."/>
            <person name="Berlin A."/>
            <person name="Brown A."/>
            <person name="Chapman S.B."/>
            <person name="Chen Z."/>
            <person name="Dunbar C."/>
            <person name="Freedman E."/>
            <person name="Gearin G."/>
            <person name="Gellesch M."/>
            <person name="Goldberg J."/>
            <person name="Griggs A."/>
            <person name="Gujja S."/>
            <person name="Heiman D."/>
            <person name="Howarth C."/>
            <person name="Larson L."/>
            <person name="Lui A."/>
            <person name="MacDonald P.J.P."/>
            <person name="Montmayeur A."/>
            <person name="Murphy C."/>
            <person name="Neiman D."/>
            <person name="Pearson M."/>
            <person name="Priest M."/>
            <person name="Roberts A."/>
            <person name="Saif S."/>
            <person name="Shea T."/>
            <person name="Shenoy N."/>
            <person name="Sisk P."/>
            <person name="Stolte C."/>
            <person name="Sykes S."/>
            <person name="Wortman J."/>
            <person name="Nusbaum C."/>
            <person name="Birren B."/>
        </authorList>
    </citation>
    <scope>NUCLEOTIDE SEQUENCE [LARGE SCALE GENOMIC DNA]</scope>
    <source>
        <strain evidence="14 15">YIT 12060</strain>
    </source>
</reference>
<evidence type="ECO:0000256" key="2">
    <source>
        <dbReference type="ARBA" id="ARBA00007379"/>
    </source>
</evidence>
<dbReference type="RefSeq" id="WP_009133954.1">
    <property type="nucleotide sequence ID" value="NZ_CP102250.1"/>
</dbReference>
<comment type="subcellular location">
    <subcellularLocation>
        <location evidence="1">Cell membrane</location>
        <topology evidence="1">Multi-pass membrane protein</topology>
    </subcellularLocation>
</comment>
<dbReference type="EMBL" id="ADLD01000011">
    <property type="protein sequence ID" value="EHB92283.1"/>
    <property type="molecule type" value="Genomic_DNA"/>
</dbReference>
<evidence type="ECO:0000256" key="3">
    <source>
        <dbReference type="ARBA" id="ARBA00021907"/>
    </source>
</evidence>
<dbReference type="InterPro" id="IPR004513">
    <property type="entry name" value="FtsX"/>
</dbReference>
<keyword evidence="5 10" id="KW-0132">Cell division</keyword>
<gene>
    <name evidence="14" type="ORF">HMPREF9450_01148</name>
</gene>
<organism evidence="14 15">
    <name type="scientific">Alistipes indistinctus YIT 12060</name>
    <dbReference type="NCBI Taxonomy" id="742725"/>
    <lineage>
        <taxon>Bacteria</taxon>
        <taxon>Pseudomonadati</taxon>
        <taxon>Bacteroidota</taxon>
        <taxon>Bacteroidia</taxon>
        <taxon>Bacteroidales</taxon>
        <taxon>Rikenellaceae</taxon>
        <taxon>Alistipes</taxon>
    </lineage>
</organism>
<keyword evidence="6 11" id="KW-0812">Transmembrane</keyword>
<dbReference type="Gene3D" id="3.30.70.3040">
    <property type="match status" value="1"/>
</dbReference>
<dbReference type="PANTHER" id="PTHR47755:SF1">
    <property type="entry name" value="CELL DIVISION PROTEIN FTSX"/>
    <property type="match status" value="1"/>
</dbReference>
<feature type="domain" description="ABC3 transporter permease C-terminal" evidence="12">
    <location>
        <begin position="167"/>
        <end position="284"/>
    </location>
</feature>
<keyword evidence="15" id="KW-1185">Reference proteome</keyword>
<evidence type="ECO:0000259" key="13">
    <source>
        <dbReference type="Pfam" id="PF18075"/>
    </source>
</evidence>
<dbReference type="GO" id="GO:0051301">
    <property type="term" value="P:cell division"/>
    <property type="evidence" value="ECO:0007669"/>
    <property type="project" value="UniProtKB-KW"/>
</dbReference>
<evidence type="ECO:0000256" key="9">
    <source>
        <dbReference type="ARBA" id="ARBA00023306"/>
    </source>
</evidence>
<dbReference type="Pfam" id="PF18075">
    <property type="entry name" value="FtsX_ECD"/>
    <property type="match status" value="1"/>
</dbReference>
<dbReference type="PIRSF" id="PIRSF003097">
    <property type="entry name" value="FtsX"/>
    <property type="match status" value="1"/>
</dbReference>
<proteinExistence type="inferred from homology"/>
<evidence type="ECO:0000256" key="10">
    <source>
        <dbReference type="PIRNR" id="PIRNR003097"/>
    </source>
</evidence>
<dbReference type="PANTHER" id="PTHR47755">
    <property type="entry name" value="CELL DIVISION PROTEIN FTSX"/>
    <property type="match status" value="1"/>
</dbReference>
<evidence type="ECO:0000256" key="11">
    <source>
        <dbReference type="SAM" id="Phobius"/>
    </source>
</evidence>
<dbReference type="GO" id="GO:0005886">
    <property type="term" value="C:plasma membrane"/>
    <property type="evidence" value="ECO:0007669"/>
    <property type="project" value="UniProtKB-SubCell"/>
</dbReference>
<protein>
    <recommendedName>
        <fullName evidence="3 10">Cell division protein FtsX</fullName>
    </recommendedName>
</protein>